<comment type="similarity">
    <text evidence="4 10">Belongs to the class I fructose-bisphosphate aldolase family.</text>
</comment>
<comment type="subcellular location">
    <subcellularLocation>
        <location evidence="2">Cytoplasm</location>
    </subcellularLocation>
</comment>
<dbReference type="InterPro" id="IPR000741">
    <property type="entry name" value="FBA_I"/>
</dbReference>
<keyword evidence="8 10" id="KW-0456">Lyase</keyword>
<dbReference type="Gene3D" id="3.20.20.70">
    <property type="entry name" value="Aldolase class I"/>
    <property type="match status" value="1"/>
</dbReference>
<dbReference type="Proteomes" id="UP000652761">
    <property type="component" value="Unassembled WGS sequence"/>
</dbReference>
<evidence type="ECO:0000256" key="9">
    <source>
        <dbReference type="ARBA" id="ARBA00023270"/>
    </source>
</evidence>
<organism evidence="12 13">
    <name type="scientific">Colocasia esculenta</name>
    <name type="common">Wild taro</name>
    <name type="synonym">Arum esculentum</name>
    <dbReference type="NCBI Taxonomy" id="4460"/>
    <lineage>
        <taxon>Eukaryota</taxon>
        <taxon>Viridiplantae</taxon>
        <taxon>Streptophyta</taxon>
        <taxon>Embryophyta</taxon>
        <taxon>Tracheophyta</taxon>
        <taxon>Spermatophyta</taxon>
        <taxon>Magnoliopsida</taxon>
        <taxon>Liliopsida</taxon>
        <taxon>Araceae</taxon>
        <taxon>Aroideae</taxon>
        <taxon>Colocasieae</taxon>
        <taxon>Colocasia</taxon>
    </lineage>
</organism>
<evidence type="ECO:0000256" key="4">
    <source>
        <dbReference type="ARBA" id="ARBA00010387"/>
    </source>
</evidence>
<dbReference type="UniPathway" id="UPA00109">
    <property type="reaction ID" value="UER00183"/>
</dbReference>
<proteinExistence type="inferred from homology"/>
<sequence length="440" mass="47256">MWTRDLVAPAGRCHQKKGKRTGLGTAARGEPHDRQVPLSLSPLYSRGFLTQSQPDSGNFAAFASISVLFPVVAVPFDSTEDVCLQREVRRSDELIKNAAYIGTPGKGILAADESTGTIGKRLSSINVENVESNRRALRELLFTAPGALQYLSGVILFEETLYQKTAAGKPFVDVLKEGGVLPGIKVDKGTVELAGTNGETTTQGLDDLGKRCAKYYEAGARFAKWRAVLNIGATEPSQLSINENANGLARYAIICQENGLVPIVEPEILVDGPHDIDRCAAVTERVLAACYKALNDHHVLLEGTLLKPNMVTPGSDAKKVAPAVIAEHTVRALQRTVPAAVPAIVFLSGGQSEEEATLNLNAMNQLKGKKPWSLSFSFGRALQQSTLKTWAGKEENIEKAQAALLARCKANSEATLGTYKGDAAQGEGVSESLHVKDYKY</sequence>
<dbReference type="GO" id="GO:0005737">
    <property type="term" value="C:cytoplasm"/>
    <property type="evidence" value="ECO:0007669"/>
    <property type="project" value="UniProtKB-SubCell"/>
</dbReference>
<keyword evidence="7 10" id="KW-0324">Glycolysis</keyword>
<keyword evidence="13" id="KW-1185">Reference proteome</keyword>
<dbReference type="NCBIfam" id="NF033379">
    <property type="entry name" value="FrucBisAld_I"/>
    <property type="match status" value="1"/>
</dbReference>
<evidence type="ECO:0000256" key="11">
    <source>
        <dbReference type="SAM" id="MobiDB-lite"/>
    </source>
</evidence>
<dbReference type="OrthoDB" id="36455at2759"/>
<dbReference type="SUPFAM" id="SSF51569">
    <property type="entry name" value="Aldolase"/>
    <property type="match status" value="1"/>
</dbReference>
<dbReference type="EMBL" id="NMUH01014420">
    <property type="protein sequence ID" value="MQM22919.1"/>
    <property type="molecule type" value="Genomic_DNA"/>
</dbReference>
<comment type="pathway">
    <text evidence="3">Carbohydrate degradation; glycolysis; D-glyceraldehyde 3-phosphate and glycerone phosphate from D-glucose: step 4/4.</text>
</comment>
<comment type="caution">
    <text evidence="12">The sequence shown here is derived from an EMBL/GenBank/DDBJ whole genome shotgun (WGS) entry which is preliminary data.</text>
</comment>
<dbReference type="FunFam" id="3.20.20.70:FF:000068">
    <property type="entry name" value="Fructose-bisphosphate aldolase"/>
    <property type="match status" value="1"/>
</dbReference>
<comment type="catalytic activity">
    <reaction evidence="1 10">
        <text>beta-D-fructose 1,6-bisphosphate = D-glyceraldehyde 3-phosphate + dihydroxyacetone phosphate</text>
        <dbReference type="Rhea" id="RHEA:14729"/>
        <dbReference type="ChEBI" id="CHEBI:32966"/>
        <dbReference type="ChEBI" id="CHEBI:57642"/>
        <dbReference type="ChEBI" id="CHEBI:59776"/>
        <dbReference type="EC" id="4.1.2.13"/>
    </reaction>
</comment>
<keyword evidence="9" id="KW-0704">Schiff base</keyword>
<keyword evidence="6" id="KW-0963">Cytoplasm</keyword>
<dbReference type="GO" id="GO:0004332">
    <property type="term" value="F:fructose-bisphosphate aldolase activity"/>
    <property type="evidence" value="ECO:0007669"/>
    <property type="project" value="UniProtKB-EC"/>
</dbReference>
<evidence type="ECO:0000256" key="7">
    <source>
        <dbReference type="ARBA" id="ARBA00023152"/>
    </source>
</evidence>
<gene>
    <name evidence="12" type="ORF">Taro_055978</name>
</gene>
<dbReference type="AlphaFoldDB" id="A0A843XSR1"/>
<dbReference type="CDD" id="cd00948">
    <property type="entry name" value="FBP_aldolase_I_a"/>
    <property type="match status" value="1"/>
</dbReference>
<evidence type="ECO:0000313" key="13">
    <source>
        <dbReference type="Proteomes" id="UP000652761"/>
    </source>
</evidence>
<evidence type="ECO:0000256" key="3">
    <source>
        <dbReference type="ARBA" id="ARBA00004714"/>
    </source>
</evidence>
<dbReference type="InterPro" id="IPR029768">
    <property type="entry name" value="Aldolase_I_AS"/>
</dbReference>
<accession>A0A843XSR1</accession>
<dbReference type="PANTHER" id="PTHR11627">
    <property type="entry name" value="FRUCTOSE-BISPHOSPHATE ALDOLASE"/>
    <property type="match status" value="1"/>
</dbReference>
<dbReference type="EC" id="4.1.2.13" evidence="5 10"/>
<protein>
    <recommendedName>
        <fullName evidence="5 10">Fructose-bisphosphate aldolase</fullName>
        <ecNumber evidence="5 10">4.1.2.13</ecNumber>
    </recommendedName>
</protein>
<evidence type="ECO:0000256" key="8">
    <source>
        <dbReference type="ARBA" id="ARBA00023239"/>
    </source>
</evidence>
<evidence type="ECO:0000256" key="1">
    <source>
        <dbReference type="ARBA" id="ARBA00000441"/>
    </source>
</evidence>
<feature type="region of interest" description="Disordered" evidence="11">
    <location>
        <begin position="13"/>
        <end position="35"/>
    </location>
</feature>
<reference evidence="12" key="1">
    <citation type="submission" date="2017-07" db="EMBL/GenBank/DDBJ databases">
        <title>Taro Niue Genome Assembly and Annotation.</title>
        <authorList>
            <person name="Atibalentja N."/>
            <person name="Keating K."/>
            <person name="Fields C.J."/>
        </authorList>
    </citation>
    <scope>NUCLEOTIDE SEQUENCE</scope>
    <source>
        <strain evidence="12">Niue_2</strain>
        <tissue evidence="12">Leaf</tissue>
    </source>
</reference>
<evidence type="ECO:0000313" key="12">
    <source>
        <dbReference type="EMBL" id="MQM22919.1"/>
    </source>
</evidence>
<evidence type="ECO:0000256" key="5">
    <source>
        <dbReference type="ARBA" id="ARBA00013068"/>
    </source>
</evidence>
<evidence type="ECO:0000256" key="10">
    <source>
        <dbReference type="RuleBase" id="RU003994"/>
    </source>
</evidence>
<dbReference type="Pfam" id="PF00274">
    <property type="entry name" value="Glycolytic"/>
    <property type="match status" value="1"/>
</dbReference>
<dbReference type="GO" id="GO:0006096">
    <property type="term" value="P:glycolytic process"/>
    <property type="evidence" value="ECO:0007669"/>
    <property type="project" value="UniProtKB-UniPathway"/>
</dbReference>
<dbReference type="PROSITE" id="PS00158">
    <property type="entry name" value="ALDOLASE_CLASS_I"/>
    <property type="match status" value="1"/>
</dbReference>
<evidence type="ECO:0000256" key="2">
    <source>
        <dbReference type="ARBA" id="ARBA00004496"/>
    </source>
</evidence>
<dbReference type="InterPro" id="IPR013785">
    <property type="entry name" value="Aldolase_TIM"/>
</dbReference>
<evidence type="ECO:0000256" key="6">
    <source>
        <dbReference type="ARBA" id="ARBA00022490"/>
    </source>
</evidence>
<name>A0A843XSR1_COLES</name>